<feature type="domain" description="HTH lacI-type" evidence="4">
    <location>
        <begin position="2"/>
        <end position="56"/>
    </location>
</feature>
<gene>
    <name evidence="6" type="ORF">IAA66_08715</name>
</gene>
<evidence type="ECO:0000259" key="5">
    <source>
        <dbReference type="PROSITE" id="PS50943"/>
    </source>
</evidence>
<dbReference type="Gene3D" id="3.40.50.2300">
    <property type="match status" value="2"/>
</dbReference>
<evidence type="ECO:0000256" key="3">
    <source>
        <dbReference type="ARBA" id="ARBA00023163"/>
    </source>
</evidence>
<keyword evidence="3" id="KW-0804">Transcription</keyword>
<dbReference type="PRINTS" id="PR00036">
    <property type="entry name" value="HTHLACI"/>
</dbReference>
<dbReference type="Pfam" id="PF00532">
    <property type="entry name" value="Peripla_BP_1"/>
    <property type="match status" value="1"/>
</dbReference>
<evidence type="ECO:0000313" key="6">
    <source>
        <dbReference type="EMBL" id="HIQ63647.1"/>
    </source>
</evidence>
<dbReference type="AlphaFoldDB" id="A0A9D0YX13"/>
<dbReference type="PROSITE" id="PS50932">
    <property type="entry name" value="HTH_LACI_2"/>
    <property type="match status" value="1"/>
</dbReference>
<dbReference type="PANTHER" id="PTHR30146:SF109">
    <property type="entry name" value="HTH-TYPE TRANSCRIPTIONAL REGULATOR GALS"/>
    <property type="match status" value="1"/>
</dbReference>
<feature type="domain" description="HTH cro/C1-type" evidence="5">
    <location>
        <begin position="3"/>
        <end position="46"/>
    </location>
</feature>
<dbReference type="CDD" id="cd01392">
    <property type="entry name" value="HTH_LacI"/>
    <property type="match status" value="1"/>
</dbReference>
<dbReference type="InterPro" id="IPR000843">
    <property type="entry name" value="HTH_LacI"/>
</dbReference>
<dbReference type="EMBL" id="DVFI01000121">
    <property type="protein sequence ID" value="HIQ63647.1"/>
    <property type="molecule type" value="Genomic_DNA"/>
</dbReference>
<evidence type="ECO:0000256" key="1">
    <source>
        <dbReference type="ARBA" id="ARBA00023015"/>
    </source>
</evidence>
<dbReference type="GO" id="GO:0000976">
    <property type="term" value="F:transcription cis-regulatory region binding"/>
    <property type="evidence" value="ECO:0007669"/>
    <property type="project" value="TreeGrafter"/>
</dbReference>
<dbReference type="Proteomes" id="UP000886819">
    <property type="component" value="Unassembled WGS sequence"/>
</dbReference>
<evidence type="ECO:0000313" key="7">
    <source>
        <dbReference type="Proteomes" id="UP000886819"/>
    </source>
</evidence>
<proteinExistence type="predicted"/>
<dbReference type="GO" id="GO:0003700">
    <property type="term" value="F:DNA-binding transcription factor activity"/>
    <property type="evidence" value="ECO:0007669"/>
    <property type="project" value="TreeGrafter"/>
</dbReference>
<dbReference type="PROSITE" id="PS50943">
    <property type="entry name" value="HTH_CROC1"/>
    <property type="match status" value="1"/>
</dbReference>
<dbReference type="PANTHER" id="PTHR30146">
    <property type="entry name" value="LACI-RELATED TRANSCRIPTIONAL REPRESSOR"/>
    <property type="match status" value="1"/>
</dbReference>
<dbReference type="InterPro" id="IPR001387">
    <property type="entry name" value="Cro/C1-type_HTH"/>
</dbReference>
<dbReference type="InterPro" id="IPR001761">
    <property type="entry name" value="Peripla_BP/Lac1_sug-bd_dom"/>
</dbReference>
<reference evidence="6" key="2">
    <citation type="journal article" date="2021" name="PeerJ">
        <title>Extensive microbial diversity within the chicken gut microbiome revealed by metagenomics and culture.</title>
        <authorList>
            <person name="Gilroy R."/>
            <person name="Ravi A."/>
            <person name="Getino M."/>
            <person name="Pursley I."/>
            <person name="Horton D.L."/>
            <person name="Alikhan N.F."/>
            <person name="Baker D."/>
            <person name="Gharbi K."/>
            <person name="Hall N."/>
            <person name="Watson M."/>
            <person name="Adriaenssens E.M."/>
            <person name="Foster-Nyarko E."/>
            <person name="Jarju S."/>
            <person name="Secka A."/>
            <person name="Antonio M."/>
            <person name="Oren A."/>
            <person name="Chaudhuri R.R."/>
            <person name="La Ragione R."/>
            <person name="Hildebrand F."/>
            <person name="Pallen M.J."/>
        </authorList>
    </citation>
    <scope>NUCLEOTIDE SEQUENCE</scope>
    <source>
        <strain evidence="6">ChiHile30-977</strain>
    </source>
</reference>
<dbReference type="CDD" id="cd06267">
    <property type="entry name" value="PBP1_LacI_sugar_binding-like"/>
    <property type="match status" value="1"/>
</dbReference>
<evidence type="ECO:0000256" key="2">
    <source>
        <dbReference type="ARBA" id="ARBA00023125"/>
    </source>
</evidence>
<protein>
    <submittedName>
        <fullName evidence="6">LacI family DNA-binding transcriptional regulator</fullName>
    </submittedName>
</protein>
<accession>A0A9D0YX13</accession>
<sequence length="331" mass="37603">MATIKDVARRANVSVSTVSRVLSGKAFVDDATKTRVMEAIQALNYQPNPLARALRERKTNIIALMVPGIENQIWPLVARGVENVARKNNYTVLLCNTDDDVETEKRYLVRLRRQWVDGIIVAPARDDSPHLRELHDSGFPVAQVIRGFENDGMDNVMIDNFRVAYDAASYLIKTGHRRIAIASGRQDLHIYRRRLEGYKQALADHGLEADPMLVLQEIKELNNLYRLTQQRLRSGVQIDGLLATSDPKAIIVMRAIRDIGLRIPQDVSVISIDNIEQSNYFEPQLTTMSIPFIQIGELAAKKLIFHIHDPEHFEAVTDYLDTELIIRKSTR</sequence>
<comment type="caution">
    <text evidence="6">The sequence shown here is derived from an EMBL/GenBank/DDBJ whole genome shotgun (WGS) entry which is preliminary data.</text>
</comment>
<dbReference type="Gene3D" id="1.10.260.40">
    <property type="entry name" value="lambda repressor-like DNA-binding domains"/>
    <property type="match status" value="1"/>
</dbReference>
<dbReference type="Pfam" id="PF00356">
    <property type="entry name" value="LacI"/>
    <property type="match status" value="1"/>
</dbReference>
<dbReference type="InterPro" id="IPR028082">
    <property type="entry name" value="Peripla_BP_I"/>
</dbReference>
<dbReference type="SUPFAM" id="SSF53822">
    <property type="entry name" value="Periplasmic binding protein-like I"/>
    <property type="match status" value="1"/>
</dbReference>
<keyword evidence="1" id="KW-0805">Transcription regulation</keyword>
<dbReference type="PROSITE" id="PS00356">
    <property type="entry name" value="HTH_LACI_1"/>
    <property type="match status" value="1"/>
</dbReference>
<name>A0A9D0YX13_9FIRM</name>
<dbReference type="SMART" id="SM00354">
    <property type="entry name" value="HTH_LACI"/>
    <property type="match status" value="1"/>
</dbReference>
<keyword evidence="2 6" id="KW-0238">DNA-binding</keyword>
<reference evidence="6" key="1">
    <citation type="submission" date="2020-10" db="EMBL/GenBank/DDBJ databases">
        <authorList>
            <person name="Gilroy R."/>
        </authorList>
    </citation>
    <scope>NUCLEOTIDE SEQUENCE</scope>
    <source>
        <strain evidence="6">ChiHile30-977</strain>
    </source>
</reference>
<dbReference type="InterPro" id="IPR010982">
    <property type="entry name" value="Lambda_DNA-bd_dom_sf"/>
</dbReference>
<organism evidence="6 7">
    <name type="scientific">Candidatus Avichristensenella intestinipullorum</name>
    <dbReference type="NCBI Taxonomy" id="2840693"/>
    <lineage>
        <taxon>Bacteria</taxon>
        <taxon>Bacillati</taxon>
        <taxon>Bacillota</taxon>
        <taxon>Clostridia</taxon>
        <taxon>Candidatus Avichristensenella</taxon>
    </lineage>
</organism>
<dbReference type="SUPFAM" id="SSF47413">
    <property type="entry name" value="lambda repressor-like DNA-binding domains"/>
    <property type="match status" value="1"/>
</dbReference>
<evidence type="ECO:0000259" key="4">
    <source>
        <dbReference type="PROSITE" id="PS50932"/>
    </source>
</evidence>